<feature type="region of interest" description="Disordered" evidence="1">
    <location>
        <begin position="42"/>
        <end position="120"/>
    </location>
</feature>
<accession>A0A2S6BYF9</accession>
<organism evidence="2 3">
    <name type="scientific">Cercospora berteroae</name>
    <dbReference type="NCBI Taxonomy" id="357750"/>
    <lineage>
        <taxon>Eukaryota</taxon>
        <taxon>Fungi</taxon>
        <taxon>Dikarya</taxon>
        <taxon>Ascomycota</taxon>
        <taxon>Pezizomycotina</taxon>
        <taxon>Dothideomycetes</taxon>
        <taxon>Dothideomycetidae</taxon>
        <taxon>Mycosphaerellales</taxon>
        <taxon>Mycosphaerellaceae</taxon>
        <taxon>Cercospora</taxon>
    </lineage>
</organism>
<dbReference type="EMBL" id="PNEN01001692">
    <property type="protein sequence ID" value="PPJ52491.1"/>
    <property type="molecule type" value="Genomic_DNA"/>
</dbReference>
<evidence type="ECO:0000313" key="2">
    <source>
        <dbReference type="EMBL" id="PPJ52491.1"/>
    </source>
</evidence>
<comment type="caution">
    <text evidence="2">The sequence shown here is derived from an EMBL/GenBank/DDBJ whole genome shotgun (WGS) entry which is preliminary data.</text>
</comment>
<dbReference type="OrthoDB" id="3650080at2759"/>
<reference evidence="3" key="1">
    <citation type="journal article" date="2017" name="bioRxiv">
        <title>Conservation of a gene cluster reveals novel cercosporin biosynthetic mechanisms and extends production to the genus Colletotrichum.</title>
        <authorList>
            <person name="de Jonge R."/>
            <person name="Ebert M.K."/>
            <person name="Huitt-Roehl C.R."/>
            <person name="Pal P."/>
            <person name="Suttle J.C."/>
            <person name="Spanner R.E."/>
            <person name="Neubauer J.D."/>
            <person name="Jurick W.M.II."/>
            <person name="Stott K.A."/>
            <person name="Secor G.A."/>
            <person name="Thomma B.P.H.J."/>
            <person name="Van de Peer Y."/>
            <person name="Townsend C.A."/>
            <person name="Bolton M.D."/>
        </authorList>
    </citation>
    <scope>NUCLEOTIDE SEQUENCE [LARGE SCALE GENOMIC DNA]</scope>
    <source>
        <strain evidence="3">CBS538.71</strain>
    </source>
</reference>
<evidence type="ECO:0000256" key="1">
    <source>
        <dbReference type="SAM" id="MobiDB-lite"/>
    </source>
</evidence>
<feature type="region of interest" description="Disordered" evidence="1">
    <location>
        <begin position="1"/>
        <end position="24"/>
    </location>
</feature>
<dbReference type="Proteomes" id="UP000237631">
    <property type="component" value="Unassembled WGS sequence"/>
</dbReference>
<sequence>MSSATQNKPLADDSITKQSSKLDKVKHGASYSLYSIINGFGGIHASPPEGSEKNKQKAIEKFERKEKERAEKKARKEEAKEAKRGGAGGGTNSVQMVEEAELAIADRGSAGSEAGPDAFH</sequence>
<gene>
    <name evidence="2" type="ORF">CBER1_10714</name>
</gene>
<evidence type="ECO:0000313" key="3">
    <source>
        <dbReference type="Proteomes" id="UP000237631"/>
    </source>
</evidence>
<name>A0A2S6BYF9_9PEZI</name>
<proteinExistence type="predicted"/>
<keyword evidence="3" id="KW-1185">Reference proteome</keyword>
<dbReference type="AlphaFoldDB" id="A0A2S6BYF9"/>
<feature type="compositionally biased region" description="Basic and acidic residues" evidence="1">
    <location>
        <begin position="50"/>
        <end position="84"/>
    </location>
</feature>
<feature type="compositionally biased region" description="Basic and acidic residues" evidence="1">
    <location>
        <begin position="10"/>
        <end position="24"/>
    </location>
</feature>
<protein>
    <submittedName>
        <fullName evidence="2">Uncharacterized protein</fullName>
    </submittedName>
</protein>